<dbReference type="InterPro" id="IPR051577">
    <property type="entry name" value="MRF-like"/>
</dbReference>
<keyword evidence="5" id="KW-0472">Membrane</keyword>
<feature type="compositionally biased region" description="Polar residues" evidence="8">
    <location>
        <begin position="485"/>
        <end position="502"/>
    </location>
</feature>
<dbReference type="Pfam" id="PF13887">
    <property type="entry name" value="MYRF_ICA"/>
    <property type="match status" value="1"/>
</dbReference>
<evidence type="ECO:0000259" key="10">
    <source>
        <dbReference type="PROSITE" id="PS51688"/>
    </source>
</evidence>
<evidence type="ECO:0000256" key="7">
    <source>
        <dbReference type="SAM" id="Coils"/>
    </source>
</evidence>
<dbReference type="GO" id="GO:0003700">
    <property type="term" value="F:DNA-binding transcription factor activity"/>
    <property type="evidence" value="ECO:0007669"/>
    <property type="project" value="UniProtKB-UniRule"/>
</dbReference>
<dbReference type="PANTHER" id="PTHR13029">
    <property type="match status" value="1"/>
</dbReference>
<evidence type="ECO:0000256" key="1">
    <source>
        <dbReference type="ARBA" id="ARBA00004167"/>
    </source>
</evidence>
<keyword evidence="2" id="KW-0812">Transmembrane</keyword>
<feature type="region of interest" description="Disordered" evidence="8">
    <location>
        <begin position="476"/>
        <end position="544"/>
    </location>
</feature>
<reference evidence="11 12" key="1">
    <citation type="journal article" date="2021" name="Elife">
        <title>Chloroplast acquisition without the gene transfer in kleptoplastic sea slugs, Plakobranchus ocellatus.</title>
        <authorList>
            <person name="Maeda T."/>
            <person name="Takahashi S."/>
            <person name="Yoshida T."/>
            <person name="Shimamura S."/>
            <person name="Takaki Y."/>
            <person name="Nagai Y."/>
            <person name="Toyoda A."/>
            <person name="Suzuki Y."/>
            <person name="Arimoto A."/>
            <person name="Ishii H."/>
            <person name="Satoh N."/>
            <person name="Nishiyama T."/>
            <person name="Hasebe M."/>
            <person name="Maruyama T."/>
            <person name="Minagawa J."/>
            <person name="Obokata J."/>
            <person name="Shigenobu S."/>
        </authorList>
    </citation>
    <scope>NUCLEOTIDE SEQUENCE [LARGE SCALE GENOMIC DNA]</scope>
</reference>
<evidence type="ECO:0000256" key="2">
    <source>
        <dbReference type="ARBA" id="ARBA00022692"/>
    </source>
</evidence>
<organism evidence="11 12">
    <name type="scientific">Elysia marginata</name>
    <dbReference type="NCBI Taxonomy" id="1093978"/>
    <lineage>
        <taxon>Eukaryota</taxon>
        <taxon>Metazoa</taxon>
        <taxon>Spiralia</taxon>
        <taxon>Lophotrochozoa</taxon>
        <taxon>Mollusca</taxon>
        <taxon>Gastropoda</taxon>
        <taxon>Heterobranchia</taxon>
        <taxon>Euthyneura</taxon>
        <taxon>Panpulmonata</taxon>
        <taxon>Sacoglossa</taxon>
        <taxon>Placobranchoidea</taxon>
        <taxon>Plakobranchidae</taxon>
        <taxon>Elysia</taxon>
    </lineage>
</organism>
<dbReference type="InterPro" id="IPR008967">
    <property type="entry name" value="p53-like_TF_DNA-bd_sf"/>
</dbReference>
<comment type="subcellular location">
    <subcellularLocation>
        <location evidence="1">Membrane</location>
        <topology evidence="1">Single-pass membrane protein</topology>
    </subcellularLocation>
</comment>
<feature type="region of interest" description="Disordered" evidence="8">
    <location>
        <begin position="587"/>
        <end position="625"/>
    </location>
</feature>
<dbReference type="InterPro" id="IPR024061">
    <property type="entry name" value="NDT80_DNA-bd_dom"/>
</dbReference>
<evidence type="ECO:0000256" key="8">
    <source>
        <dbReference type="SAM" id="MobiDB-lite"/>
    </source>
</evidence>
<dbReference type="GO" id="GO:0005634">
    <property type="term" value="C:nucleus"/>
    <property type="evidence" value="ECO:0007669"/>
    <property type="project" value="TreeGrafter"/>
</dbReference>
<dbReference type="GO" id="GO:0045893">
    <property type="term" value="P:positive regulation of DNA-templated transcription"/>
    <property type="evidence" value="ECO:0007669"/>
    <property type="project" value="TreeGrafter"/>
</dbReference>
<feature type="compositionally biased region" description="Polar residues" evidence="8">
    <location>
        <begin position="525"/>
        <end position="544"/>
    </location>
</feature>
<dbReference type="GO" id="GO:0016540">
    <property type="term" value="P:protein autoprocessing"/>
    <property type="evidence" value="ECO:0007669"/>
    <property type="project" value="InterPro"/>
</dbReference>
<feature type="compositionally biased region" description="Low complexity" evidence="8">
    <location>
        <begin position="399"/>
        <end position="416"/>
    </location>
</feature>
<dbReference type="GO" id="GO:0005789">
    <property type="term" value="C:endoplasmic reticulum membrane"/>
    <property type="evidence" value="ECO:0007669"/>
    <property type="project" value="TreeGrafter"/>
</dbReference>
<evidence type="ECO:0000313" key="12">
    <source>
        <dbReference type="Proteomes" id="UP000762676"/>
    </source>
</evidence>
<evidence type="ECO:0000256" key="3">
    <source>
        <dbReference type="ARBA" id="ARBA00022989"/>
    </source>
</evidence>
<dbReference type="PROSITE" id="PS51517">
    <property type="entry name" value="NDT80"/>
    <property type="match status" value="1"/>
</dbReference>
<dbReference type="GO" id="GO:0043565">
    <property type="term" value="F:sequence-specific DNA binding"/>
    <property type="evidence" value="ECO:0007669"/>
    <property type="project" value="TreeGrafter"/>
</dbReference>
<dbReference type="PANTHER" id="PTHR13029:SF18">
    <property type="entry name" value="MYELIN REGULATORY FACTOR HOMOLOG 1"/>
    <property type="match status" value="1"/>
</dbReference>
<gene>
    <name evidence="11" type="ORF">ElyMa_001319800</name>
</gene>
<feature type="compositionally biased region" description="Polar residues" evidence="8">
    <location>
        <begin position="362"/>
        <end position="374"/>
    </location>
</feature>
<evidence type="ECO:0000313" key="11">
    <source>
        <dbReference type="EMBL" id="GFS10282.1"/>
    </source>
</evidence>
<name>A0AAV4ILY1_9GAST</name>
<dbReference type="PROSITE" id="PS51688">
    <property type="entry name" value="ICA"/>
    <property type="match status" value="1"/>
</dbReference>
<feature type="region of interest" description="Disordered" evidence="8">
    <location>
        <begin position="337"/>
        <end position="424"/>
    </location>
</feature>
<sequence>MCLCPQFSSFLPDGIGGNGLNDAESPAYEIDANGMYIDNTYRVIKWQPFSKSQWVELLDDTVKNVLMTPEYRVDADKGFNFSAPDDAFVCQKKNHFQITVHIRLYGNAKYLRTQEGAIKKIEYFSLDFYGVKMESQSQKIKIEQSLSDRSKRLFHPVKVDIIPDKETKKTEGRLHFSETTSNNMRKKNMPNPDQRFFLLVVSLNAHSGDKDFVVVDSVSEKIIVRVRGVLAQEIMEILPDAVQETGDFVLSNGETIENFLVLNKDRLFMENVGAVKELAKLTDNLNSRIQELEKMNKRLGKLKRYGSLKSNISWVSELSCSTMSTASSVAIQQTCAEETQTNKDGKRHQTSKKENPVKSGNKRITSPDSTHQHISSSSSNNNSRGNSNSSGRGHRGSSRHITTSTTSINQSSNISTDSGNVSTTSTKRSFVSWLKTPLSQTTKGLFKNRCAPVIVVMTFCLAAALTLYIMEKTRTDHHPHPSGNGIVQGQSHGSGHHNQTTRPHSDRRTTTPTFPLVWTTEEPRVTSNSPTVSTHAGTHSSTTRMVPPWPVCHANSCEKLCCPPEFEDQQPHVIHGGGYNQGGGANINHNIEDKGGGYYIKPNNKDQGQSKSKDDTNVLMPSGDDVPISSVDIKGLPADQDDNRPNYNVIYQPGPSYGVSGRKKRSADGGFARPHIRIVELNFTLDDEFCILDKCGNNSYSYFLRLHPYFGYDNVTLELT</sequence>
<feature type="compositionally biased region" description="Low complexity" evidence="8">
    <location>
        <begin position="510"/>
        <end position="520"/>
    </location>
</feature>
<feature type="domain" description="Peptidase S74" evidence="10">
    <location>
        <begin position="181"/>
        <end position="289"/>
    </location>
</feature>
<dbReference type="Pfam" id="PF05224">
    <property type="entry name" value="NDT80_PhoG"/>
    <property type="match status" value="1"/>
</dbReference>
<dbReference type="SUPFAM" id="SSF49417">
    <property type="entry name" value="p53-like transcription factors"/>
    <property type="match status" value="1"/>
</dbReference>
<feature type="compositionally biased region" description="Low complexity" evidence="8">
    <location>
        <begin position="375"/>
        <end position="391"/>
    </location>
</feature>
<evidence type="ECO:0000256" key="4">
    <source>
        <dbReference type="ARBA" id="ARBA00023125"/>
    </source>
</evidence>
<evidence type="ECO:0000256" key="6">
    <source>
        <dbReference type="PROSITE-ProRule" id="PRU00850"/>
    </source>
</evidence>
<dbReference type="InterPro" id="IPR030392">
    <property type="entry name" value="S74_ICA"/>
</dbReference>
<keyword evidence="7" id="KW-0175">Coiled coil</keyword>
<protein>
    <submittedName>
        <fullName evidence="11">Myelin regulatory factor</fullName>
    </submittedName>
</protein>
<keyword evidence="3" id="KW-1133">Transmembrane helix</keyword>
<dbReference type="Proteomes" id="UP000762676">
    <property type="component" value="Unassembled WGS sequence"/>
</dbReference>
<comment type="caution">
    <text evidence="11">The sequence shown here is derived from an EMBL/GenBank/DDBJ whole genome shotgun (WGS) entry which is preliminary data.</text>
</comment>
<dbReference type="EMBL" id="BMAT01002614">
    <property type="protein sequence ID" value="GFS10282.1"/>
    <property type="molecule type" value="Genomic_DNA"/>
</dbReference>
<accession>A0AAV4ILY1</accession>
<dbReference type="AlphaFoldDB" id="A0AAV4ILY1"/>
<proteinExistence type="predicted"/>
<feature type="coiled-coil region" evidence="7">
    <location>
        <begin position="275"/>
        <end position="302"/>
    </location>
</feature>
<feature type="DNA-binding region" description="NDT80" evidence="6">
    <location>
        <begin position="1"/>
        <end position="236"/>
    </location>
</feature>
<keyword evidence="4 6" id="KW-0238">DNA-binding</keyword>
<dbReference type="InterPro" id="IPR026932">
    <property type="entry name" value="MYRF_ICA"/>
</dbReference>
<evidence type="ECO:0000259" key="9">
    <source>
        <dbReference type="PROSITE" id="PS51517"/>
    </source>
</evidence>
<evidence type="ECO:0000256" key="5">
    <source>
        <dbReference type="ARBA" id="ARBA00023136"/>
    </source>
</evidence>
<keyword evidence="12" id="KW-1185">Reference proteome</keyword>
<feature type="domain" description="NDT80" evidence="9">
    <location>
        <begin position="1"/>
        <end position="236"/>
    </location>
</feature>